<name>A0A7W7WR03_9ACTN</name>
<evidence type="ECO:0000313" key="2">
    <source>
        <dbReference type="Proteomes" id="UP000578819"/>
    </source>
</evidence>
<dbReference type="EMBL" id="JACHJW010000001">
    <property type="protein sequence ID" value="MBB4960349.1"/>
    <property type="molecule type" value="Genomic_DNA"/>
</dbReference>
<reference evidence="1 2" key="1">
    <citation type="submission" date="2020-08" db="EMBL/GenBank/DDBJ databases">
        <title>Sequencing the genomes of 1000 actinobacteria strains.</title>
        <authorList>
            <person name="Klenk H.-P."/>
        </authorList>
    </citation>
    <scope>NUCLEOTIDE SEQUENCE [LARGE SCALE GENOMIC DNA]</scope>
    <source>
        <strain evidence="1 2">DSM 45886</strain>
    </source>
</reference>
<protein>
    <submittedName>
        <fullName evidence="1">Uncharacterized protein</fullName>
    </submittedName>
</protein>
<evidence type="ECO:0000313" key="1">
    <source>
        <dbReference type="EMBL" id="MBB4960349.1"/>
    </source>
</evidence>
<organism evidence="1 2">
    <name type="scientific">Micromonospora polyrhachis</name>
    <dbReference type="NCBI Taxonomy" id="1282883"/>
    <lineage>
        <taxon>Bacteria</taxon>
        <taxon>Bacillati</taxon>
        <taxon>Actinomycetota</taxon>
        <taxon>Actinomycetes</taxon>
        <taxon>Micromonosporales</taxon>
        <taxon>Micromonosporaceae</taxon>
        <taxon>Micromonospora</taxon>
    </lineage>
</organism>
<dbReference type="AlphaFoldDB" id="A0A7W7WR03"/>
<keyword evidence="2" id="KW-1185">Reference proteome</keyword>
<accession>A0A7W7WR03</accession>
<proteinExistence type="predicted"/>
<dbReference type="RefSeq" id="WP_184536136.1">
    <property type="nucleotide sequence ID" value="NZ_JACHJW010000001.1"/>
</dbReference>
<gene>
    <name evidence="1" type="ORF">FHR38_004082</name>
</gene>
<sequence length="101" mass="11246">MDEETFTTHAVLTAWIDERVPVGTLIALPGTYYTPSAGPLWLEVDHVGLITRAGKRTYVLVSGWDMTARARGQQVPREVFVRLDALHVPGVVVHPDRELEP</sequence>
<comment type="caution">
    <text evidence="1">The sequence shown here is derived from an EMBL/GenBank/DDBJ whole genome shotgun (WGS) entry which is preliminary data.</text>
</comment>
<dbReference type="Proteomes" id="UP000578819">
    <property type="component" value="Unassembled WGS sequence"/>
</dbReference>